<dbReference type="PROSITE" id="PS51257">
    <property type="entry name" value="PROKAR_LIPOPROTEIN"/>
    <property type="match status" value="1"/>
</dbReference>
<comment type="caution">
    <text evidence="2">The sequence shown here is derived from an EMBL/GenBank/DDBJ whole genome shotgun (WGS) entry which is preliminary data.</text>
</comment>
<feature type="chain" id="PRO_5047335288" evidence="1">
    <location>
        <begin position="21"/>
        <end position="169"/>
    </location>
</feature>
<gene>
    <name evidence="2" type="ORF">Q0590_03610</name>
</gene>
<feature type="signal peptide" evidence="1">
    <location>
        <begin position="1"/>
        <end position="20"/>
    </location>
</feature>
<evidence type="ECO:0000256" key="1">
    <source>
        <dbReference type="SAM" id="SignalP"/>
    </source>
</evidence>
<protein>
    <submittedName>
        <fullName evidence="2">Lipid-binding protein</fullName>
    </submittedName>
</protein>
<proteinExistence type="predicted"/>
<evidence type="ECO:0000313" key="2">
    <source>
        <dbReference type="EMBL" id="MDO1445320.1"/>
    </source>
</evidence>
<name>A0ABT8QZQ2_9BACT</name>
<evidence type="ECO:0000313" key="3">
    <source>
        <dbReference type="Proteomes" id="UP001168528"/>
    </source>
</evidence>
<accession>A0ABT8QZQ2</accession>
<dbReference type="Gene3D" id="2.40.128.220">
    <property type="match status" value="1"/>
</dbReference>
<keyword evidence="3" id="KW-1185">Reference proteome</keyword>
<keyword evidence="1" id="KW-0732">Signal</keyword>
<dbReference type="Proteomes" id="UP001168528">
    <property type="component" value="Unassembled WGS sequence"/>
</dbReference>
<dbReference type="RefSeq" id="WP_302036109.1">
    <property type="nucleotide sequence ID" value="NZ_JAUKPO010000001.1"/>
</dbReference>
<dbReference type="EMBL" id="JAUKPO010000001">
    <property type="protein sequence ID" value="MDO1445320.1"/>
    <property type="molecule type" value="Genomic_DNA"/>
</dbReference>
<dbReference type="Pfam" id="PF12888">
    <property type="entry name" value="Lipid_bd"/>
    <property type="match status" value="1"/>
</dbReference>
<dbReference type="InterPro" id="IPR024404">
    <property type="entry name" value="Lipid-bd_put"/>
</dbReference>
<organism evidence="2 3">
    <name type="scientific">Rhodocytophaga aerolata</name>
    <dbReference type="NCBI Taxonomy" id="455078"/>
    <lineage>
        <taxon>Bacteria</taxon>
        <taxon>Pseudomonadati</taxon>
        <taxon>Bacteroidota</taxon>
        <taxon>Cytophagia</taxon>
        <taxon>Cytophagales</taxon>
        <taxon>Rhodocytophagaceae</taxon>
        <taxon>Rhodocytophaga</taxon>
    </lineage>
</organism>
<sequence length="169" mass="18997">MKINYWHILLLFLGLGLTTACEKDDPEIQNTATYPVSGEWWVTYQVRNPEGQLEDVGGGYYPLLTYNTASNRPDSIWVSDANSFWEYQVKAGLDLPNRAFAINEGQNVAYDSKVRIANGKVLMGQGRSTSGVVTDSLYLEVAFDDDEEPYGTTYIVSGHRRTGFLEDEH</sequence>
<dbReference type="InterPro" id="IPR038668">
    <property type="entry name" value="Lipid-bd_sf"/>
</dbReference>
<reference evidence="2" key="1">
    <citation type="submission" date="2023-07" db="EMBL/GenBank/DDBJ databases">
        <title>The genome sequence of Rhodocytophaga aerolata KACC 12507.</title>
        <authorList>
            <person name="Zhang X."/>
        </authorList>
    </citation>
    <scope>NUCLEOTIDE SEQUENCE</scope>
    <source>
        <strain evidence="2">KACC 12507</strain>
    </source>
</reference>